<protein>
    <submittedName>
        <fullName evidence="1">Uncharacterized protein</fullName>
    </submittedName>
</protein>
<keyword evidence="2" id="KW-1185">Reference proteome</keyword>
<proteinExistence type="predicted"/>
<gene>
    <name evidence="1" type="ORF">NFRAN_1804</name>
</gene>
<dbReference type="GeneID" id="39421114"/>
<dbReference type="EMBL" id="LR216287">
    <property type="protein sequence ID" value="VFJ14126.1"/>
    <property type="molecule type" value="Genomic_DNA"/>
</dbReference>
<evidence type="ECO:0000313" key="1">
    <source>
        <dbReference type="EMBL" id="VFJ14126.1"/>
    </source>
</evidence>
<dbReference type="KEGG" id="nfn:NFRAN_1804"/>
<organism evidence="1 2">
    <name type="scientific">Candidatus Nitrosocosmicus franklandianus</name>
    <dbReference type="NCBI Taxonomy" id="1798806"/>
    <lineage>
        <taxon>Archaea</taxon>
        <taxon>Nitrososphaerota</taxon>
        <taxon>Nitrososphaeria</taxon>
        <taxon>Nitrososphaerales</taxon>
        <taxon>Nitrososphaeraceae</taxon>
        <taxon>Candidatus Nitrosocosmicus</taxon>
    </lineage>
</organism>
<reference evidence="1 2" key="1">
    <citation type="submission" date="2019-02" db="EMBL/GenBank/DDBJ databases">
        <authorList>
            <person name="Lehtovirta-Morley E L."/>
        </authorList>
    </citation>
    <scope>NUCLEOTIDE SEQUENCE [LARGE SCALE GENOMIC DNA]</scope>
    <source>
        <strain evidence="1">NFRAN1</strain>
    </source>
</reference>
<evidence type="ECO:0000313" key="2">
    <source>
        <dbReference type="Proteomes" id="UP000294299"/>
    </source>
</evidence>
<dbReference type="RefSeq" id="WP_145988052.1">
    <property type="nucleotide sequence ID" value="NZ_LR216287.1"/>
</dbReference>
<name>A0A484IGR4_9ARCH</name>
<sequence>MKVVFSLVIIVSLLSSPLLTFSLFSKSVYGDGLFMEELGASLGDRTANLLIRMSPPVVTTETIQQQSQKPEIQFRLYDNQSDQNFKEVTYFITIEKDGKTLLSDWFFNPNGNLTIEMQPRNQNQISIYGELDPIMNAYTTRGNDPVVAAGPIFLEGGLYHFIVRILTVDFSRTILPDDQQPVFDSWLSIGAAENAVLDVNGQQIPIKVLSYYDEIGNITYNQQANSINFTMPFSYDLERISDPANTVFIHQEVEIPKPSPLSAEGGYKGFTNGKDVTNVLMVDGNNETKDVVHFMIAKPAVEQIASEYLKKTGSNNTVEGLMTFSLIPSKNGSMAMGGAMDHMMPMDMPM</sequence>
<dbReference type="Proteomes" id="UP000294299">
    <property type="component" value="Chromosome NFRAN"/>
</dbReference>
<dbReference type="OrthoDB" id="6288at2157"/>
<dbReference type="AlphaFoldDB" id="A0A484IGR4"/>
<accession>A0A484IGR4</accession>